<dbReference type="InterPro" id="IPR013159">
    <property type="entry name" value="DnaA_C"/>
</dbReference>
<dbReference type="InterPro" id="IPR003593">
    <property type="entry name" value="AAA+_ATPase"/>
</dbReference>
<dbReference type="InterPro" id="IPR018312">
    <property type="entry name" value="Chromosome_initiator_DnaA_CS"/>
</dbReference>
<evidence type="ECO:0000256" key="7">
    <source>
        <dbReference type="ARBA" id="ARBA00023125"/>
    </source>
</evidence>
<sequence>MELNSSFWNLIKTKMKSRNDNNKLLDTWLDPIEYISTAGTQERPKLILGVPNALHQYFVIENLQDKIYAEISDTYNRPFEVEFSITGSKVNAHIETAGSSLEEALGGSEVLQAQLGRSQGTQTTQHRSSSEGSLNSDLTFSTFVVGKNSEFAHAACYNVARNPGADDYNPLYIYGPVGMGKTHLLHATGNHIRDQFQHLRITYISAERFMNECISAIRRHEMDKFRQKYRENSDILLVDDVQFIARGEAVQEEFFHTVNSFIDSRKQVILASDRMPKDIHGLEDRSRTRLERGLIVDITMPDLETRIAILRYKAEKYNVRMPEDVATYIARISKRSIRELEGNLKKVKMFSELQGLPIDGELVKRILSHHETQSTISVEEIQKLVADHFKVRVLDLKASTRAKPIVVPRQIAMHLIKKFLDKSLVDIGKAFGGKDHTTVMNALERVKNLQATDQDIAKDIEDLEQRIHNITGV</sequence>
<evidence type="ECO:0000256" key="1">
    <source>
        <dbReference type="ARBA" id="ARBA00006583"/>
    </source>
</evidence>
<feature type="binding site" evidence="8">
    <location>
        <position position="178"/>
    </location>
    <ligand>
        <name>ATP</name>
        <dbReference type="ChEBI" id="CHEBI:30616"/>
    </ligand>
</feature>
<protein>
    <recommendedName>
        <fullName evidence="8 9">Chromosomal replication initiator protein DnaA</fullName>
    </recommendedName>
</protein>
<dbReference type="SUPFAM" id="SSF48295">
    <property type="entry name" value="TrpR-like"/>
    <property type="match status" value="1"/>
</dbReference>
<evidence type="ECO:0000256" key="3">
    <source>
        <dbReference type="ARBA" id="ARBA00022705"/>
    </source>
</evidence>
<accession>A0ABT6DDL4</accession>
<dbReference type="Pfam" id="PF08299">
    <property type="entry name" value="Bac_DnaA_C"/>
    <property type="match status" value="1"/>
</dbReference>
<feature type="domain" description="Chromosomal replication initiator DnaA C-terminal" evidence="13">
    <location>
        <begin position="377"/>
        <end position="446"/>
    </location>
</feature>
<dbReference type="SMART" id="SM00382">
    <property type="entry name" value="AAA"/>
    <property type="match status" value="1"/>
</dbReference>
<evidence type="ECO:0000256" key="11">
    <source>
        <dbReference type="RuleBase" id="RU004227"/>
    </source>
</evidence>
<dbReference type="Gene3D" id="3.40.50.300">
    <property type="entry name" value="P-loop containing nucleotide triphosphate hydrolases"/>
    <property type="match status" value="1"/>
</dbReference>
<dbReference type="Pfam" id="PF00308">
    <property type="entry name" value="Bac_DnaA"/>
    <property type="match status" value="1"/>
</dbReference>
<keyword evidence="15" id="KW-1185">Reference proteome</keyword>
<dbReference type="SUPFAM" id="SSF52540">
    <property type="entry name" value="P-loop containing nucleoside triphosphate hydrolases"/>
    <property type="match status" value="1"/>
</dbReference>
<evidence type="ECO:0000256" key="9">
    <source>
        <dbReference type="NCBIfam" id="TIGR00362"/>
    </source>
</evidence>
<dbReference type="Gene3D" id="1.10.1750.10">
    <property type="match status" value="1"/>
</dbReference>
<feature type="binding site" evidence="8">
    <location>
        <position position="182"/>
    </location>
    <ligand>
        <name>ATP</name>
        <dbReference type="ChEBI" id="CHEBI:30616"/>
    </ligand>
</feature>
<dbReference type="CDD" id="cd06571">
    <property type="entry name" value="Bac_DnaA_C"/>
    <property type="match status" value="1"/>
</dbReference>
<organism evidence="14 15">
    <name type="scientific">Bdellovibrio svalbardensis</name>
    <dbReference type="NCBI Taxonomy" id="2972972"/>
    <lineage>
        <taxon>Bacteria</taxon>
        <taxon>Pseudomonadati</taxon>
        <taxon>Bdellovibrionota</taxon>
        <taxon>Bdellovibrionia</taxon>
        <taxon>Bdellovibrionales</taxon>
        <taxon>Pseudobdellovibrionaceae</taxon>
        <taxon>Bdellovibrio</taxon>
    </lineage>
</organism>
<dbReference type="RefSeq" id="WP_277576412.1">
    <property type="nucleotide sequence ID" value="NZ_JANRMI010000001.1"/>
</dbReference>
<dbReference type="PROSITE" id="PS01008">
    <property type="entry name" value="DNAA"/>
    <property type="match status" value="1"/>
</dbReference>
<dbReference type="EMBL" id="JANRMI010000001">
    <property type="protein sequence ID" value="MDG0814930.1"/>
    <property type="molecule type" value="Genomic_DNA"/>
</dbReference>
<feature type="region of interest" description="Domain I, interacts with DnaA modulators" evidence="8">
    <location>
        <begin position="1"/>
        <end position="96"/>
    </location>
</feature>
<feature type="domain" description="AAA+ ATPase" evidence="12">
    <location>
        <begin position="167"/>
        <end position="296"/>
    </location>
</feature>
<dbReference type="HAMAP" id="MF_00377">
    <property type="entry name" value="DnaA_bact"/>
    <property type="match status" value="1"/>
</dbReference>
<comment type="subunit">
    <text evidence="8">Oligomerizes as a right-handed, spiral filament on DNA at oriC.</text>
</comment>
<evidence type="ECO:0000256" key="10">
    <source>
        <dbReference type="RuleBase" id="RU000577"/>
    </source>
</evidence>
<evidence type="ECO:0000313" key="14">
    <source>
        <dbReference type="EMBL" id="MDG0814930.1"/>
    </source>
</evidence>
<dbReference type="InterPro" id="IPR020591">
    <property type="entry name" value="Chromosome_initiator_DnaA-like"/>
</dbReference>
<keyword evidence="2 8" id="KW-0963">Cytoplasm</keyword>
<dbReference type="PANTHER" id="PTHR30050:SF2">
    <property type="entry name" value="CHROMOSOMAL REPLICATION INITIATOR PROTEIN DNAA"/>
    <property type="match status" value="1"/>
</dbReference>
<keyword evidence="7 8" id="KW-0238">DNA-binding</keyword>
<gene>
    <name evidence="8 14" type="primary">dnaA</name>
    <name evidence="14" type="ORF">NWE73_01055</name>
</gene>
<comment type="subcellular location">
    <subcellularLocation>
        <location evidence="8">Cytoplasm</location>
    </subcellularLocation>
</comment>
<keyword evidence="4 8" id="KW-0547">Nucleotide-binding</keyword>
<comment type="domain">
    <text evidence="8">Domain I is involved in oligomerization and binding regulators, domain II is flexibile and of varying length in different bacteria, domain III forms the AAA+ region, while domain IV binds dsDNA.</text>
</comment>
<evidence type="ECO:0000259" key="12">
    <source>
        <dbReference type="SMART" id="SM00382"/>
    </source>
</evidence>
<dbReference type="InterPro" id="IPR010921">
    <property type="entry name" value="Trp_repressor/repl_initiator"/>
</dbReference>
<feature type="binding site" evidence="8">
    <location>
        <position position="180"/>
    </location>
    <ligand>
        <name>ATP</name>
        <dbReference type="ChEBI" id="CHEBI:30616"/>
    </ligand>
</feature>
<dbReference type="InterPro" id="IPR038454">
    <property type="entry name" value="DnaA_N_sf"/>
</dbReference>
<dbReference type="PANTHER" id="PTHR30050">
    <property type="entry name" value="CHROMOSOMAL REPLICATION INITIATOR PROTEIN DNAA"/>
    <property type="match status" value="1"/>
</dbReference>
<evidence type="ECO:0000256" key="6">
    <source>
        <dbReference type="ARBA" id="ARBA00023121"/>
    </source>
</evidence>
<comment type="caution">
    <text evidence="8">Lacks conserved residue(s) required for the propagation of feature annotation.</text>
</comment>
<dbReference type="Proteomes" id="UP001152321">
    <property type="component" value="Unassembled WGS sequence"/>
</dbReference>
<dbReference type="PRINTS" id="PR00051">
    <property type="entry name" value="DNAA"/>
</dbReference>
<dbReference type="CDD" id="cd00009">
    <property type="entry name" value="AAA"/>
    <property type="match status" value="1"/>
</dbReference>
<dbReference type="NCBIfam" id="TIGR00362">
    <property type="entry name" value="DnaA"/>
    <property type="match status" value="1"/>
</dbReference>
<dbReference type="InterPro" id="IPR027417">
    <property type="entry name" value="P-loop_NTPase"/>
</dbReference>
<comment type="function">
    <text evidence="8 10">Plays an essential role in the initiation and regulation of chromosomal replication. ATP-DnaA binds to the origin of replication (oriC) to initiate formation of the DNA replication initiation complex once per cell cycle. Binds the DnaA box (a 9 base pair repeat at the origin) and separates the double-stranded (ds)DNA. Forms a right-handed helical filament on oriC DNA; dsDNA binds to the exterior of the filament while single-stranded (ss)DNA is stabiized in the filament's interior. The ATP-DnaA-oriC complex binds and stabilizes one strand of the AT-rich DNA unwinding element (DUE), permitting loading of DNA polymerase. After initiation quickly degrades to an ADP-DnaA complex that is not apt for DNA replication. Binds acidic phospholipids.</text>
</comment>
<dbReference type="Gene3D" id="3.30.300.180">
    <property type="match status" value="1"/>
</dbReference>
<feature type="binding site" evidence="8">
    <location>
        <position position="181"/>
    </location>
    <ligand>
        <name>ATP</name>
        <dbReference type="ChEBI" id="CHEBI:30616"/>
    </ligand>
</feature>
<evidence type="ECO:0000259" key="13">
    <source>
        <dbReference type="SMART" id="SM00760"/>
    </source>
</evidence>
<dbReference type="SMART" id="SM00760">
    <property type="entry name" value="Bac_DnaA_C"/>
    <property type="match status" value="1"/>
</dbReference>
<evidence type="ECO:0000256" key="4">
    <source>
        <dbReference type="ARBA" id="ARBA00022741"/>
    </source>
</evidence>
<dbReference type="Gene3D" id="1.10.8.60">
    <property type="match status" value="1"/>
</dbReference>
<feature type="region of interest" description="Domain IV, binds dsDNA" evidence="8">
    <location>
        <begin position="352"/>
        <end position="473"/>
    </location>
</feature>
<proteinExistence type="inferred from homology"/>
<keyword evidence="5 8" id="KW-0067">ATP-binding</keyword>
<dbReference type="InterPro" id="IPR001957">
    <property type="entry name" value="Chromosome_initiator_DnaA"/>
</dbReference>
<keyword evidence="6 8" id="KW-0446">Lipid-binding</keyword>
<evidence type="ECO:0000256" key="5">
    <source>
        <dbReference type="ARBA" id="ARBA00022840"/>
    </source>
</evidence>
<reference evidence="14" key="1">
    <citation type="submission" date="2022-08" db="EMBL/GenBank/DDBJ databases">
        <title>Novel Bdellovibrio Species Isolated from Svalbard: Designation Bdellovibrio svalbardensis.</title>
        <authorList>
            <person name="Mitchell R.J."/>
            <person name="Choi S.Y."/>
        </authorList>
    </citation>
    <scope>NUCLEOTIDE SEQUENCE</scope>
    <source>
        <strain evidence="14">PAP01</strain>
    </source>
</reference>
<comment type="similarity">
    <text evidence="1 8 11">Belongs to the DnaA family.</text>
</comment>
<dbReference type="InterPro" id="IPR013317">
    <property type="entry name" value="DnaA_dom"/>
</dbReference>
<comment type="caution">
    <text evidence="14">The sequence shown here is derived from an EMBL/GenBank/DDBJ whole genome shotgun (WGS) entry which is preliminary data.</text>
</comment>
<evidence type="ECO:0000256" key="2">
    <source>
        <dbReference type="ARBA" id="ARBA00022490"/>
    </source>
</evidence>
<keyword evidence="3 8" id="KW-0235">DNA replication</keyword>
<evidence type="ECO:0000256" key="8">
    <source>
        <dbReference type="HAMAP-Rule" id="MF_00377"/>
    </source>
</evidence>
<evidence type="ECO:0000313" key="15">
    <source>
        <dbReference type="Proteomes" id="UP001152321"/>
    </source>
</evidence>
<name>A0ABT6DDL4_9BACT</name>